<reference evidence="2 3" key="1">
    <citation type="submission" date="2019-11" db="EMBL/GenBank/DDBJ databases">
        <title>Draft Genome Sequence of Plant Growth-Promoting Rhizosphere-Associated Bacteria.</title>
        <authorList>
            <person name="Vasilyev I.Y."/>
            <person name="Radchenko V."/>
            <person name="Ilnitskaya E.V."/>
        </authorList>
    </citation>
    <scope>NUCLEOTIDE SEQUENCE [LARGE SCALE GENOMIC DNA]</scope>
    <source>
        <strain evidence="2 3">VRA_01-1sq_f</strain>
    </source>
</reference>
<dbReference type="InterPro" id="IPR023809">
    <property type="entry name" value="Thiopep_bacteriocin_synth_dom"/>
</dbReference>
<dbReference type="NCBIfam" id="TIGR03891">
    <property type="entry name" value="thiopep_ocin"/>
    <property type="match status" value="1"/>
</dbReference>
<evidence type="ECO:0000313" key="3">
    <source>
        <dbReference type="Proteomes" id="UP000467635"/>
    </source>
</evidence>
<gene>
    <name evidence="2" type="ORF">GKC33_13785</name>
</gene>
<protein>
    <recommendedName>
        <fullName evidence="1">Thiopeptide-type bacteriocin biosynthesis domain-containing protein</fullName>
    </recommendedName>
</protein>
<dbReference type="Proteomes" id="UP000467635">
    <property type="component" value="Unassembled WGS sequence"/>
</dbReference>
<dbReference type="Pfam" id="PF14028">
    <property type="entry name" value="Lant_dehydr_C"/>
    <property type="match status" value="1"/>
</dbReference>
<feature type="non-terminal residue" evidence="2">
    <location>
        <position position="1"/>
    </location>
</feature>
<dbReference type="AlphaFoldDB" id="A0A7X2SU10"/>
<comment type="caution">
    <text evidence="2">The sequence shown here is derived from an EMBL/GenBank/DDBJ whole genome shotgun (WGS) entry which is preliminary data.</text>
</comment>
<evidence type="ECO:0000259" key="1">
    <source>
        <dbReference type="Pfam" id="PF14028"/>
    </source>
</evidence>
<proteinExistence type="predicted"/>
<organism evidence="2 3">
    <name type="scientific">Ligilactobacillus salivarius</name>
    <dbReference type="NCBI Taxonomy" id="1624"/>
    <lineage>
        <taxon>Bacteria</taxon>
        <taxon>Bacillati</taxon>
        <taxon>Bacillota</taxon>
        <taxon>Bacilli</taxon>
        <taxon>Lactobacillales</taxon>
        <taxon>Lactobacillaceae</taxon>
        <taxon>Ligilactobacillus</taxon>
    </lineage>
</organism>
<name>A0A7X2SU10_9LACO</name>
<dbReference type="EMBL" id="WKKX01001123">
    <property type="protein sequence ID" value="MSE09687.1"/>
    <property type="molecule type" value="Genomic_DNA"/>
</dbReference>
<sequence>KIYEIIKKDLEKCHRNGILSTFDISTYDREIERYGGVNAIDIAENIFCEDSKLVIKYLKFIKEKNMEDKLDDIAVAMIYFYLKIFYKTNEDILCFLDKVCPNKVDKNVRSK</sequence>
<feature type="non-terminal residue" evidence="2">
    <location>
        <position position="111"/>
    </location>
</feature>
<accession>A0A7X2SU10</accession>
<feature type="domain" description="Thiopeptide-type bacteriocin biosynthesis" evidence="1">
    <location>
        <begin position="4"/>
        <end position="85"/>
    </location>
</feature>
<evidence type="ECO:0000313" key="2">
    <source>
        <dbReference type="EMBL" id="MSE09687.1"/>
    </source>
</evidence>